<keyword evidence="3 10" id="KW-0227">DNA damage</keyword>
<dbReference type="GO" id="GO:0003690">
    <property type="term" value="F:double-stranded DNA binding"/>
    <property type="evidence" value="ECO:0007669"/>
    <property type="project" value="UniProtKB-UniRule"/>
</dbReference>
<evidence type="ECO:0000259" key="14">
    <source>
        <dbReference type="Pfam" id="PF21445"/>
    </source>
</evidence>
<keyword evidence="1 10" id="KW-0540">Nuclease</keyword>
<gene>
    <name evidence="10" type="primary">rexB</name>
    <name evidence="15" type="ORF">LACFE_CDS0926</name>
</gene>
<evidence type="ECO:0000256" key="6">
    <source>
        <dbReference type="ARBA" id="ARBA00022839"/>
    </source>
</evidence>
<evidence type="ECO:0000256" key="9">
    <source>
        <dbReference type="ARBA" id="ARBA00023204"/>
    </source>
</evidence>
<name>A0A1D7ZWY5_LIMFE</name>
<dbReference type="InterPro" id="IPR049035">
    <property type="entry name" value="ADDB_N"/>
</dbReference>
<evidence type="ECO:0000256" key="5">
    <source>
        <dbReference type="ARBA" id="ARBA00022806"/>
    </source>
</evidence>
<dbReference type="InterPro" id="IPR027417">
    <property type="entry name" value="P-loop_NTPase"/>
</dbReference>
<comment type="function">
    <text evidence="10">The heterodimer acts as both an ATP-dependent DNA helicase and an ATP-dependent, dual-direction single-stranded exonuclease. Recognizes the chi site generating a DNA molecule suitable for the initiation of homologous recombination. This subunit has 5' -&gt; 3' nuclease activity but not helicase activity.</text>
</comment>
<evidence type="ECO:0000313" key="16">
    <source>
        <dbReference type="Proteomes" id="UP000094714"/>
    </source>
</evidence>
<dbReference type="PANTHER" id="PTHR30591:SF1">
    <property type="entry name" value="RECBCD ENZYME SUBUNIT RECC"/>
    <property type="match status" value="1"/>
</dbReference>
<comment type="caution">
    <text evidence="10">Lacks conserved residue(s) required for the propagation of feature annotation.</text>
</comment>
<dbReference type="GO" id="GO:0004386">
    <property type="term" value="F:helicase activity"/>
    <property type="evidence" value="ECO:0007669"/>
    <property type="project" value="UniProtKB-KW"/>
</dbReference>
<evidence type="ECO:0000256" key="2">
    <source>
        <dbReference type="ARBA" id="ARBA00022741"/>
    </source>
</evidence>
<comment type="cofactor">
    <cofactor evidence="10">
        <name>Mg(2+)</name>
        <dbReference type="ChEBI" id="CHEBI:18420"/>
    </cofactor>
</comment>
<dbReference type="PATRIC" id="fig|1613.112.peg.972"/>
<dbReference type="Pfam" id="PF21445">
    <property type="entry name" value="ADDB_N"/>
    <property type="match status" value="1"/>
</dbReference>
<feature type="domain" description="ATP-dependent helicase/deoxyribonuclease subunit B N-terminal" evidence="14">
    <location>
        <begin position="8"/>
        <end position="315"/>
    </location>
</feature>
<feature type="region of interest" description="Disordered" evidence="12">
    <location>
        <begin position="739"/>
        <end position="760"/>
    </location>
</feature>
<keyword evidence="4 10" id="KW-0378">Hydrolase</keyword>
<dbReference type="GO" id="GO:0000724">
    <property type="term" value="P:double-strand break repair via homologous recombination"/>
    <property type="evidence" value="ECO:0007669"/>
    <property type="project" value="UniProtKB-UniRule"/>
</dbReference>
<proteinExistence type="inferred from homology"/>
<dbReference type="AlphaFoldDB" id="A0A1D7ZWY5"/>
<comment type="similarity">
    <text evidence="10">Belongs to the helicase family. AddB/RexB type 2 subfamily.</text>
</comment>
<keyword evidence="9 10" id="KW-0234">DNA repair</keyword>
<evidence type="ECO:0000256" key="3">
    <source>
        <dbReference type="ARBA" id="ARBA00022763"/>
    </source>
</evidence>
<dbReference type="SUPFAM" id="SSF52540">
    <property type="entry name" value="P-loop containing nucleoside triphosphate hydrolases"/>
    <property type="match status" value="1"/>
</dbReference>
<keyword evidence="2 10" id="KW-0547">Nucleotide-binding</keyword>
<dbReference type="Proteomes" id="UP000094714">
    <property type="component" value="Chromosome"/>
</dbReference>
<organism evidence="15 16">
    <name type="scientific">Limosilactobacillus fermentum</name>
    <name type="common">Lactobacillus fermentum</name>
    <dbReference type="NCBI Taxonomy" id="1613"/>
    <lineage>
        <taxon>Bacteria</taxon>
        <taxon>Bacillati</taxon>
        <taxon>Bacillota</taxon>
        <taxon>Bacilli</taxon>
        <taxon>Lactobacillales</taxon>
        <taxon>Lactobacillaceae</taxon>
        <taxon>Limosilactobacillus</taxon>
    </lineage>
</organism>
<dbReference type="GO" id="GO:0016817">
    <property type="term" value="F:hydrolase activity, acting on acid anhydrides"/>
    <property type="evidence" value="ECO:0007669"/>
    <property type="project" value="InterPro"/>
</dbReference>
<comment type="miscellaneous">
    <text evidence="10">Despite having helicase-like domains, this subunit does not have helicase activity.</text>
</comment>
<dbReference type="PANTHER" id="PTHR30591">
    <property type="entry name" value="RECBCD ENZYME SUBUNIT RECC"/>
    <property type="match status" value="1"/>
</dbReference>
<protein>
    <recommendedName>
        <fullName evidence="10">ATP-dependent helicase/deoxyribonuclease subunit B</fullName>
        <ecNumber evidence="10">3.1.-.-</ecNumber>
    </recommendedName>
    <alternativeName>
        <fullName evidence="10">ATP-dependent helicase/nuclease subunit RexB</fullName>
    </alternativeName>
</protein>
<dbReference type="EC" id="3.1.-.-" evidence="10"/>
<feature type="coiled-coil region" evidence="11">
    <location>
        <begin position="927"/>
        <end position="961"/>
    </location>
</feature>
<evidence type="ECO:0000256" key="8">
    <source>
        <dbReference type="ARBA" id="ARBA00023125"/>
    </source>
</evidence>
<sequence length="1247" mass="139846">MKMATLQFVLGSASFDHQQVMLDRLAAQYQQAPNDTYLYLVPNHVKFTTEVAVLKGLKKRLKQTGNYAQANVAVLSFSRLGWFLCKDDPDYQKPLLSNVGMAMVVAKIIRELKAESPDLLKMFRGESERQGFATAVTKQLVELQNANIQPADLAPDQETGIIKRALASQAGGGRASQSTVFTDKMTVLYEIYRRFEAAVTTHVTAPDRSAMLLNHLEAADLSTTHVYLDRFAGEFSAQEQLIVDALIQRAADTTVSLILDRDYRGRELPSQNNLYYRSAKQYQDLLNLATQQVGVDVLDPIVLNQPNQRRVSDALVGVEEWMEADARFALPDRLPAPTDQVGFFTAPTRVAELNRVATKIRQLVATGQYRYRDFLVVTRHLDGYQTMLEPIFSRHQIPVFNDNQRPMATSPLATFTAALFKVLKDYYQEADVMELLKTGLLVPETPEELQQEGRAKRNPNTFMTAVYRTENYCLKFGKGGRSWFDERPWRLEGEQPESDALKRQNAQINWVKNYIKDELAPALADLQTATTGRELATKFYQFLLDQGVRHQLYSWAHQAQESGQLTQLRDVQQIWQTFGTLLDEYVTILGDQVAPTEQPGQLVAEFADLMNAGFNAGRYAQIPSTLDQVLVSESGMIQDNQRKVLFIMGATDDVMPEVKASEGLLSDPDRELLKRGLNDDQFLPISGTDQINNEPFLNYLSMLSVTERLYMSAPLMSSDDSELTLSPYLKGLARHFNQWDDQNNAPTTDLPDRPNPRASEDDVWSFVAAPAVTMGNLIEVERLSKDTGRKLTSAWRDVARALTRHDEGLTGRLNDIRDGQYAKNEAVPLQPELAARLYTTNRQGQVTNQLTASISQLEKFYQNPYDYFLRYGLHLKKRDELEVSSDKSGTLNHDALAFFVQSVIDEPDLQLADLVKEEHQGRQAELIDQAFEQAMNQQEELRELAANNSRVNLQLQVAKQLITTMAKTLCLQATQTDAQPVAVEKAFGQADWTGESQAAELPALTFDLTGAGLGEGAKVSLRGRIDRLDELKLGEQTYQLVVDYKSYNKAFDLVDAYAGQALQMLAYLNALQAANPGEQLLGSLYLRLYVPTVDAGKEGTAEELKEHLYQGITINDDAVLAALDHGLGEKGATLLSIKKKSKKDTSRFKVSADDQFSAKAGSNLVSPTDLKRLMDHNAELIKEAAVQILQGQNEIRPYRRQVGTTAETGLAFSDFLDVSRFDQALDDYKEIELTDADVEAKFEQEEE</sequence>
<keyword evidence="5 10" id="KW-0347">Helicase</keyword>
<evidence type="ECO:0000256" key="12">
    <source>
        <dbReference type="SAM" id="MobiDB-lite"/>
    </source>
</evidence>
<dbReference type="GO" id="GO:0005524">
    <property type="term" value="F:ATP binding"/>
    <property type="evidence" value="ECO:0007669"/>
    <property type="project" value="UniProtKB-UniRule"/>
</dbReference>
<accession>A0A1D7ZWY5</accession>
<feature type="compositionally biased region" description="Basic and acidic residues" evidence="12">
    <location>
        <begin position="750"/>
        <end position="760"/>
    </location>
</feature>
<dbReference type="Pfam" id="PF12705">
    <property type="entry name" value="PDDEXK_1"/>
    <property type="match status" value="1"/>
</dbReference>
<keyword evidence="6 10" id="KW-0269">Exonuclease</keyword>
<evidence type="ECO:0000256" key="4">
    <source>
        <dbReference type="ARBA" id="ARBA00022801"/>
    </source>
</evidence>
<dbReference type="Gene3D" id="3.40.50.300">
    <property type="entry name" value="P-loop containing nucleotide triphosphate hydrolases"/>
    <property type="match status" value="3"/>
</dbReference>
<dbReference type="HAMAP" id="MF_01453">
    <property type="entry name" value="AddB_type2"/>
    <property type="match status" value="1"/>
</dbReference>
<keyword evidence="11" id="KW-0175">Coiled coil</keyword>
<reference evidence="15 16" key="1">
    <citation type="submission" date="2016-09" db="EMBL/GenBank/DDBJ databases">
        <title>Genome Sequence of the Lactobacillus fermentum strain NCC2970 (CNCM I-5068).</title>
        <authorList>
            <person name="Barretto C."/>
            <person name="Ngom-Bru C."/>
            <person name="Genevaz A."/>
            <person name="Fournier C."/>
            <person name="Moine D."/>
            <person name="Kassam M."/>
            <person name="Iltis A."/>
            <person name="Sagory-Zalkind P."/>
            <person name="Faucherand G."/>
            <person name="Descombes P."/>
            <person name="Duboux S."/>
        </authorList>
    </citation>
    <scope>NUCLEOTIDE SEQUENCE [LARGE SCALE GENOMIC DNA]</scope>
    <source>
        <strain evidence="15 16">NCC2970</strain>
    </source>
</reference>
<evidence type="ECO:0000256" key="10">
    <source>
        <dbReference type="HAMAP-Rule" id="MF_01453"/>
    </source>
</evidence>
<keyword evidence="8 10" id="KW-0238">DNA-binding</keyword>
<dbReference type="InterPro" id="IPR038726">
    <property type="entry name" value="PDDEXK_AddAB-type"/>
</dbReference>
<evidence type="ECO:0000256" key="11">
    <source>
        <dbReference type="SAM" id="Coils"/>
    </source>
</evidence>
<comment type="subunit">
    <text evidence="10">Heterodimer of AddA and RexB.</text>
</comment>
<dbReference type="GO" id="GO:0008409">
    <property type="term" value="F:5'-3' exonuclease activity"/>
    <property type="evidence" value="ECO:0007669"/>
    <property type="project" value="UniProtKB-UniRule"/>
</dbReference>
<evidence type="ECO:0000313" key="15">
    <source>
        <dbReference type="EMBL" id="AOR74385.1"/>
    </source>
</evidence>
<dbReference type="InterPro" id="IPR014141">
    <property type="entry name" value="DNA_helicase_suRexB"/>
</dbReference>
<evidence type="ECO:0000259" key="13">
    <source>
        <dbReference type="Pfam" id="PF12705"/>
    </source>
</evidence>
<evidence type="ECO:0000256" key="7">
    <source>
        <dbReference type="ARBA" id="ARBA00022840"/>
    </source>
</evidence>
<keyword evidence="7 10" id="KW-0067">ATP-binding</keyword>
<feature type="domain" description="PD-(D/E)XK endonuclease-like" evidence="13">
    <location>
        <begin position="852"/>
        <end position="1198"/>
    </location>
</feature>
<dbReference type="EMBL" id="CP017151">
    <property type="protein sequence ID" value="AOR74385.1"/>
    <property type="molecule type" value="Genomic_DNA"/>
</dbReference>
<evidence type="ECO:0000256" key="1">
    <source>
        <dbReference type="ARBA" id="ARBA00022722"/>
    </source>
</evidence>